<protein>
    <submittedName>
        <fullName evidence="2">Uncharacterized protein</fullName>
    </submittedName>
</protein>
<dbReference type="EMBL" id="MLJW01000127">
    <property type="protein sequence ID" value="OIQ97815.1"/>
    <property type="molecule type" value="Genomic_DNA"/>
</dbReference>
<evidence type="ECO:0000313" key="2">
    <source>
        <dbReference type="EMBL" id="OIQ97815.1"/>
    </source>
</evidence>
<name>A0A1J5S0X5_9ZZZZ</name>
<evidence type="ECO:0000256" key="1">
    <source>
        <dbReference type="SAM" id="MobiDB-lite"/>
    </source>
</evidence>
<proteinExistence type="predicted"/>
<reference evidence="2" key="1">
    <citation type="submission" date="2016-10" db="EMBL/GenBank/DDBJ databases">
        <title>Sequence of Gallionella enrichment culture.</title>
        <authorList>
            <person name="Poehlein A."/>
            <person name="Muehling M."/>
            <person name="Daniel R."/>
        </authorList>
    </citation>
    <scope>NUCLEOTIDE SEQUENCE</scope>
</reference>
<feature type="region of interest" description="Disordered" evidence="1">
    <location>
        <begin position="1"/>
        <end position="28"/>
    </location>
</feature>
<gene>
    <name evidence="2" type="ORF">GALL_201400</name>
</gene>
<organism evidence="2">
    <name type="scientific">mine drainage metagenome</name>
    <dbReference type="NCBI Taxonomy" id="410659"/>
    <lineage>
        <taxon>unclassified sequences</taxon>
        <taxon>metagenomes</taxon>
        <taxon>ecological metagenomes</taxon>
    </lineage>
</organism>
<comment type="caution">
    <text evidence="2">The sequence shown here is derived from an EMBL/GenBank/DDBJ whole genome shotgun (WGS) entry which is preliminary data.</text>
</comment>
<sequence>MGMSNAERQAKYRRSRARAGPDQQGERRLNTWLSTEAALALDHLARHYNVAKREMIERLALEAQRKVLATLPVNSPEWKRYFNVTV</sequence>
<dbReference type="AlphaFoldDB" id="A0A1J5S0X5"/>
<accession>A0A1J5S0X5</accession>